<protein>
    <recommendedName>
        <fullName evidence="4">ABC transporter permease</fullName>
    </recommendedName>
</protein>
<accession>L0EAE9</accession>
<keyword evidence="1" id="KW-0472">Membrane</keyword>
<dbReference type="AlphaFoldDB" id="L0EAE9"/>
<dbReference type="EMBL" id="CP003255">
    <property type="protein sequence ID" value="AGA56671.1"/>
    <property type="molecule type" value="Genomic_DNA"/>
</dbReference>
<keyword evidence="1" id="KW-0812">Transmembrane</keyword>
<feature type="transmembrane region" description="Helical" evidence="1">
    <location>
        <begin position="226"/>
        <end position="245"/>
    </location>
</feature>
<dbReference type="CDD" id="cd21809">
    <property type="entry name" value="ABC-2_lan_permease-like"/>
    <property type="match status" value="1"/>
</dbReference>
<feature type="transmembrane region" description="Helical" evidence="1">
    <location>
        <begin position="103"/>
        <end position="126"/>
    </location>
</feature>
<dbReference type="Pfam" id="PF12730">
    <property type="entry name" value="ABC2_membrane_4"/>
    <property type="match status" value="1"/>
</dbReference>
<dbReference type="OrthoDB" id="3190532at2"/>
<dbReference type="eggNOG" id="COG4200">
    <property type="taxonomic scope" value="Bacteria"/>
</dbReference>
<proteinExistence type="predicted"/>
<keyword evidence="3" id="KW-1185">Reference proteome</keyword>
<name>L0EAE9_THECK</name>
<reference evidence="3" key="1">
    <citation type="submission" date="2012-01" db="EMBL/GenBank/DDBJ databases">
        <title>Complete sequence of chromosome of Thermobacillus composti KWC4.</title>
        <authorList>
            <person name="Lucas S."/>
            <person name="Han J."/>
            <person name="Lapidus A."/>
            <person name="Cheng J.-F."/>
            <person name="Goodwin L."/>
            <person name="Pitluck S."/>
            <person name="Peters L."/>
            <person name="Ovchinnikova G."/>
            <person name="Teshima H."/>
            <person name="Detter J.C."/>
            <person name="Han C."/>
            <person name="Tapia R."/>
            <person name="Land M."/>
            <person name="Hauser L."/>
            <person name="Kyrpides N."/>
            <person name="Ivanova N."/>
            <person name="Pagani I."/>
            <person name="Anderson I."/>
            <person name="Woyke T."/>
        </authorList>
    </citation>
    <scope>NUCLEOTIDE SEQUENCE [LARGE SCALE GENOMIC DNA]</scope>
    <source>
        <strain evidence="3">DSM 18247 / JCM 13945 / KWC4</strain>
    </source>
</reference>
<dbReference type="HOGENOM" id="CLU_086622_0_2_9"/>
<dbReference type="STRING" id="717605.Theco_0453"/>
<evidence type="ECO:0000313" key="3">
    <source>
        <dbReference type="Proteomes" id="UP000010795"/>
    </source>
</evidence>
<dbReference type="RefSeq" id="WP_015253435.1">
    <property type="nucleotide sequence ID" value="NC_019897.1"/>
</dbReference>
<keyword evidence="1" id="KW-1133">Transmembrane helix</keyword>
<evidence type="ECO:0000313" key="2">
    <source>
        <dbReference type="EMBL" id="AGA56671.1"/>
    </source>
</evidence>
<evidence type="ECO:0000256" key="1">
    <source>
        <dbReference type="SAM" id="Phobius"/>
    </source>
</evidence>
<dbReference type="Proteomes" id="UP000010795">
    <property type="component" value="Chromosome"/>
</dbReference>
<dbReference type="KEGG" id="tco:Theco_0453"/>
<evidence type="ECO:0008006" key="4">
    <source>
        <dbReference type="Google" id="ProtNLM"/>
    </source>
</evidence>
<gene>
    <name evidence="2" type="ordered locus">Theco_0453</name>
</gene>
<feature type="transmembrane region" description="Helical" evidence="1">
    <location>
        <begin position="168"/>
        <end position="187"/>
    </location>
</feature>
<organism evidence="2 3">
    <name type="scientific">Thermobacillus composti (strain DSM 18247 / JCM 13945 / KWC4)</name>
    <dbReference type="NCBI Taxonomy" id="717605"/>
    <lineage>
        <taxon>Bacteria</taxon>
        <taxon>Bacillati</taxon>
        <taxon>Bacillota</taxon>
        <taxon>Bacilli</taxon>
        <taxon>Bacillales</taxon>
        <taxon>Paenibacillaceae</taxon>
        <taxon>Thermobacillus</taxon>
    </lineage>
</organism>
<feature type="transmembrane region" description="Helical" evidence="1">
    <location>
        <begin position="48"/>
        <end position="72"/>
    </location>
</feature>
<sequence length="250" mass="27202">MMRVLKLEYYKIRRKKIVPMILLLLAAEMLWACMSNSLSVSRNPDQAVWASILFMTASLNGLFMPLITAIVVSRMCDMEHKGSTWKLLAALNVGRGRLYAAKYGCAGSLLLLAIAVQAAVMAVYGLAQGFPGGLPAPWLLRFIGGTMLATLAVAALQQWIAMAVKNQAFALCLGMLGSFIGLTAPLFPAGVRRWMIWSCYLDLAPVTYRYAESAGTFAAQPWNSGIAMAALGTALLFFIFGNLHVARKEI</sequence>
<feature type="transmembrane region" description="Helical" evidence="1">
    <location>
        <begin position="138"/>
        <end position="156"/>
    </location>
</feature>